<reference evidence="1" key="2">
    <citation type="journal article" date="2015" name="Fish Shellfish Immunol.">
        <title>Early steps in the European eel (Anguilla anguilla)-Vibrio vulnificus interaction in the gills: Role of the RtxA13 toxin.</title>
        <authorList>
            <person name="Callol A."/>
            <person name="Pajuelo D."/>
            <person name="Ebbesson L."/>
            <person name="Teles M."/>
            <person name="MacKenzie S."/>
            <person name="Amaro C."/>
        </authorList>
    </citation>
    <scope>NUCLEOTIDE SEQUENCE</scope>
</reference>
<proteinExistence type="predicted"/>
<organism evidence="1">
    <name type="scientific">Anguilla anguilla</name>
    <name type="common">European freshwater eel</name>
    <name type="synonym">Muraena anguilla</name>
    <dbReference type="NCBI Taxonomy" id="7936"/>
    <lineage>
        <taxon>Eukaryota</taxon>
        <taxon>Metazoa</taxon>
        <taxon>Chordata</taxon>
        <taxon>Craniata</taxon>
        <taxon>Vertebrata</taxon>
        <taxon>Euteleostomi</taxon>
        <taxon>Actinopterygii</taxon>
        <taxon>Neopterygii</taxon>
        <taxon>Teleostei</taxon>
        <taxon>Anguilliformes</taxon>
        <taxon>Anguillidae</taxon>
        <taxon>Anguilla</taxon>
    </lineage>
</organism>
<evidence type="ECO:0000313" key="1">
    <source>
        <dbReference type="EMBL" id="JAH12543.1"/>
    </source>
</evidence>
<name>A0A0E9Q8U4_ANGAN</name>
<dbReference type="EMBL" id="GBXM01096034">
    <property type="protein sequence ID" value="JAH12543.1"/>
    <property type="molecule type" value="Transcribed_RNA"/>
</dbReference>
<protein>
    <submittedName>
        <fullName evidence="1">Uncharacterized protein</fullName>
    </submittedName>
</protein>
<accession>A0A0E9Q8U4</accession>
<sequence>MGVKLYKQKKLKKNKFHQSIINNYKNK</sequence>
<reference evidence="1" key="1">
    <citation type="submission" date="2014-11" db="EMBL/GenBank/DDBJ databases">
        <authorList>
            <person name="Amaro Gonzalez C."/>
        </authorList>
    </citation>
    <scope>NUCLEOTIDE SEQUENCE</scope>
</reference>
<dbReference type="AlphaFoldDB" id="A0A0E9Q8U4"/>